<dbReference type="VEuPathDB" id="MicrosporidiaDB:NAPIS_ORF00682"/>
<keyword evidence="4" id="KW-0547">Nucleotide-binding</keyword>
<gene>
    <name evidence="14" type="ORF">NAPIS_ORF00682</name>
    <name evidence="13" type="ORF">NAPIS_ORF00844</name>
</gene>
<comment type="caution">
    <text evidence="9">Lacks conserved residue(s) required for the propagation of feature annotation.</text>
</comment>
<keyword evidence="10" id="KW-0175">Coiled coil</keyword>
<dbReference type="PANTHER" id="PTHR10169">
    <property type="entry name" value="DNA TOPOISOMERASE/GYRASE"/>
    <property type="match status" value="1"/>
</dbReference>
<dbReference type="GO" id="GO:0000819">
    <property type="term" value="P:sister chromatid segregation"/>
    <property type="evidence" value="ECO:0007669"/>
    <property type="project" value="TreeGrafter"/>
</dbReference>
<dbReference type="GO" id="GO:0003918">
    <property type="term" value="F:DNA topoisomerase type II (double strand cut, ATP-hydrolyzing) activity"/>
    <property type="evidence" value="ECO:0007669"/>
    <property type="project" value="UniProtKB-EC"/>
</dbReference>
<dbReference type="Pfam" id="PF00521">
    <property type="entry name" value="DNA_topoisoIV"/>
    <property type="match status" value="1"/>
</dbReference>
<proteinExistence type="predicted"/>
<dbReference type="GO" id="GO:0006265">
    <property type="term" value="P:DNA topological change"/>
    <property type="evidence" value="ECO:0007669"/>
    <property type="project" value="InterPro"/>
</dbReference>
<dbReference type="OrthoDB" id="276498at2759"/>
<evidence type="ECO:0000256" key="3">
    <source>
        <dbReference type="ARBA" id="ARBA00012895"/>
    </source>
</evidence>
<dbReference type="SUPFAM" id="SSF56719">
    <property type="entry name" value="Type II DNA topoisomerase"/>
    <property type="match status" value="1"/>
</dbReference>
<dbReference type="GO" id="GO:0003677">
    <property type="term" value="F:DNA binding"/>
    <property type="evidence" value="ECO:0007669"/>
    <property type="project" value="UniProtKB-UniRule"/>
</dbReference>
<dbReference type="VEuPathDB" id="MicrosporidiaDB:NAPIS_ORF00844"/>
<feature type="domain" description="Topo IIA-type catalytic" evidence="12">
    <location>
        <begin position="1"/>
        <end position="135"/>
    </location>
</feature>
<feature type="compositionally biased region" description="Basic residues" evidence="11">
    <location>
        <begin position="163"/>
        <end position="173"/>
    </location>
</feature>
<evidence type="ECO:0000256" key="2">
    <source>
        <dbReference type="ARBA" id="ARBA00001946"/>
    </source>
</evidence>
<comment type="catalytic activity">
    <reaction evidence="1">
        <text>ATP-dependent breakage, passage and rejoining of double-stranded DNA.</text>
        <dbReference type="EC" id="5.6.2.2"/>
    </reaction>
</comment>
<dbReference type="AlphaFoldDB" id="T0MEQ2"/>
<evidence type="ECO:0000256" key="9">
    <source>
        <dbReference type="PROSITE-ProRule" id="PRU01384"/>
    </source>
</evidence>
<reference evidence="13 15" key="2">
    <citation type="journal article" date="2013" name="BMC Genomics">
        <title>Genome sequencing and comparative genomics of honey bee microsporidia, Nosema apis reveal novel insights into host-parasite interactions.</title>
        <authorList>
            <person name="Chen Yp."/>
            <person name="Pettis J.S."/>
            <person name="Zhao Y."/>
            <person name="Liu X."/>
            <person name="Tallon L.J."/>
            <person name="Sadzewicz L.D."/>
            <person name="Li R."/>
            <person name="Zheng H."/>
            <person name="Huang S."/>
            <person name="Zhang X."/>
            <person name="Hamilton M.C."/>
            <person name="Pernal S.F."/>
            <person name="Melathopoulos A.P."/>
            <person name="Yan X."/>
            <person name="Evans J.D."/>
        </authorList>
    </citation>
    <scope>NUCLEOTIDE SEQUENCE [LARGE SCALE GENOMIC DNA]</scope>
    <source>
        <strain evidence="13 15">BRL 01</strain>
    </source>
</reference>
<evidence type="ECO:0000256" key="1">
    <source>
        <dbReference type="ARBA" id="ARBA00000185"/>
    </source>
</evidence>
<dbReference type="HOGENOM" id="CLU_1468591_0_0_1"/>
<evidence type="ECO:0000313" key="15">
    <source>
        <dbReference type="Proteomes" id="UP000053780"/>
    </source>
</evidence>
<dbReference type="InterPro" id="IPR002205">
    <property type="entry name" value="Topo_IIA_dom_A"/>
</dbReference>
<dbReference type="PANTHER" id="PTHR10169:SF38">
    <property type="entry name" value="DNA TOPOISOMERASE 2"/>
    <property type="match status" value="1"/>
</dbReference>
<protein>
    <recommendedName>
        <fullName evidence="3">DNA topoisomerase (ATP-hydrolyzing)</fullName>
        <ecNumber evidence="3">5.6.2.2</ecNumber>
    </recommendedName>
</protein>
<dbReference type="EMBL" id="KE647096">
    <property type="protein sequence ID" value="EQB61759.1"/>
    <property type="molecule type" value="Genomic_DNA"/>
</dbReference>
<evidence type="ECO:0000256" key="10">
    <source>
        <dbReference type="SAM" id="Coils"/>
    </source>
</evidence>
<feature type="region of interest" description="Disordered" evidence="11">
    <location>
        <begin position="154"/>
        <end position="184"/>
    </location>
</feature>
<name>T0MEQ2_9MICR</name>
<dbReference type="Gene3D" id="1.10.268.10">
    <property type="entry name" value="Topoisomerase, domain 3"/>
    <property type="match status" value="1"/>
</dbReference>
<feature type="coiled-coil region" evidence="10">
    <location>
        <begin position="32"/>
        <end position="59"/>
    </location>
</feature>
<evidence type="ECO:0000259" key="12">
    <source>
        <dbReference type="PROSITE" id="PS52040"/>
    </source>
</evidence>
<keyword evidence="15" id="KW-1185">Reference proteome</keyword>
<sequence>MVCFDKNLKIKKYDTPEDIIKDFYYVRLTYYMKRKEKLLAVLKENMLKLENKVRFIKEVVNDELIINKRKKSDLIDELKFKEYTEFDNFSYLLSMEILSLTEERIDKLNKELFNKIEEYNVLQGKTPKDLWREDLYEFEIAYDKVVEYEEEVYKKAREGSKSTKGKQKRKKYSNSKEENHRSAH</sequence>
<dbReference type="GO" id="GO:0000712">
    <property type="term" value="P:resolution of meiotic recombination intermediates"/>
    <property type="evidence" value="ECO:0007669"/>
    <property type="project" value="TreeGrafter"/>
</dbReference>
<dbReference type="GO" id="GO:0005634">
    <property type="term" value="C:nucleus"/>
    <property type="evidence" value="ECO:0007669"/>
    <property type="project" value="TreeGrafter"/>
</dbReference>
<evidence type="ECO:0000256" key="5">
    <source>
        <dbReference type="ARBA" id="ARBA00022840"/>
    </source>
</evidence>
<evidence type="ECO:0000313" key="14">
    <source>
        <dbReference type="EMBL" id="EQB61759.1"/>
    </source>
</evidence>
<accession>T0MEQ2</accession>
<keyword evidence="7 9" id="KW-0238">DNA-binding</keyword>
<evidence type="ECO:0000256" key="6">
    <source>
        <dbReference type="ARBA" id="ARBA00023029"/>
    </source>
</evidence>
<dbReference type="Proteomes" id="UP000053780">
    <property type="component" value="Unassembled WGS sequence"/>
</dbReference>
<dbReference type="InterPro" id="IPR050634">
    <property type="entry name" value="DNA_Topoisomerase_II"/>
</dbReference>
<dbReference type="EMBL" id="KE647120">
    <property type="protein sequence ID" value="EQB61581.1"/>
    <property type="molecule type" value="Genomic_DNA"/>
</dbReference>
<dbReference type="EC" id="5.6.2.2" evidence="3"/>
<dbReference type="GO" id="GO:0005524">
    <property type="term" value="F:ATP binding"/>
    <property type="evidence" value="ECO:0007669"/>
    <property type="project" value="UniProtKB-KW"/>
</dbReference>
<evidence type="ECO:0000256" key="4">
    <source>
        <dbReference type="ARBA" id="ARBA00022741"/>
    </source>
</evidence>
<dbReference type="PROSITE" id="PS52040">
    <property type="entry name" value="TOPO_IIA"/>
    <property type="match status" value="1"/>
</dbReference>
<reference evidence="13" key="1">
    <citation type="submission" date="2012-12" db="EMBL/GenBank/DDBJ databases">
        <authorList>
            <person name="Chen Y.P."/>
            <person name="Pettis J.S."/>
            <person name="Zhao Y."/>
            <person name="Liu X."/>
            <person name="Tallon L.J."/>
            <person name="Sadzewicz L.D."/>
            <person name="Li R."/>
            <person name="Zheng H."/>
            <person name="Huang S."/>
            <person name="Zhang X."/>
            <person name="Hamilton M.C."/>
            <person name="Pernal S.F."/>
            <person name="Melathopoulos A.P."/>
            <person name="Yan X."/>
            <person name="Evans J.D."/>
        </authorList>
    </citation>
    <scope>NUCLEOTIDE SEQUENCE</scope>
    <source>
        <strain evidence="13">BRL 01</strain>
    </source>
</reference>
<dbReference type="InterPro" id="IPR013757">
    <property type="entry name" value="Topo_IIA_A_a_sf"/>
</dbReference>
<evidence type="ECO:0000256" key="11">
    <source>
        <dbReference type="SAM" id="MobiDB-lite"/>
    </source>
</evidence>
<keyword evidence="8 13" id="KW-0413">Isomerase</keyword>
<evidence type="ECO:0000256" key="7">
    <source>
        <dbReference type="ARBA" id="ARBA00023125"/>
    </source>
</evidence>
<feature type="compositionally biased region" description="Basic and acidic residues" evidence="11">
    <location>
        <begin position="174"/>
        <end position="184"/>
    </location>
</feature>
<keyword evidence="6" id="KW-0799">Topoisomerase</keyword>
<comment type="cofactor">
    <cofactor evidence="2">
        <name>Mg(2+)</name>
        <dbReference type="ChEBI" id="CHEBI:18420"/>
    </cofactor>
</comment>
<evidence type="ECO:0000256" key="8">
    <source>
        <dbReference type="ARBA" id="ARBA00023235"/>
    </source>
</evidence>
<dbReference type="InterPro" id="IPR013760">
    <property type="entry name" value="Topo_IIA-like_dom_sf"/>
</dbReference>
<evidence type="ECO:0000313" key="13">
    <source>
        <dbReference type="EMBL" id="EQB61581.1"/>
    </source>
</evidence>
<organism evidence="13 15">
    <name type="scientific">Vairimorpha apis BRL 01</name>
    <dbReference type="NCBI Taxonomy" id="1037528"/>
    <lineage>
        <taxon>Eukaryota</taxon>
        <taxon>Fungi</taxon>
        <taxon>Fungi incertae sedis</taxon>
        <taxon>Microsporidia</taxon>
        <taxon>Nosematidae</taxon>
        <taxon>Vairimorpha</taxon>
    </lineage>
</organism>
<keyword evidence="5" id="KW-0067">ATP-binding</keyword>